<protein>
    <submittedName>
        <fullName evidence="1">Uncharacterized protein</fullName>
    </submittedName>
</protein>
<sequence length="72" mass="8151">LFSLLVGSHAQNIFQISHLIQEQNEWISQIRLIEPDQFFSFDDFLDVVDAEGVDSLSSDCVEDLRALIAAKL</sequence>
<dbReference type="EMBL" id="BTSX01000004">
    <property type="protein sequence ID" value="GMS91833.1"/>
    <property type="molecule type" value="Genomic_DNA"/>
</dbReference>
<accession>A0AAV5T9C2</accession>
<proteinExistence type="predicted"/>
<dbReference type="Proteomes" id="UP001432027">
    <property type="component" value="Unassembled WGS sequence"/>
</dbReference>
<dbReference type="AlphaFoldDB" id="A0AAV5T9C2"/>
<evidence type="ECO:0000313" key="2">
    <source>
        <dbReference type="Proteomes" id="UP001432027"/>
    </source>
</evidence>
<keyword evidence="2" id="KW-1185">Reference proteome</keyword>
<gene>
    <name evidence="1" type="ORF">PENTCL1PPCAC_14008</name>
</gene>
<feature type="non-terminal residue" evidence="1">
    <location>
        <position position="1"/>
    </location>
</feature>
<evidence type="ECO:0000313" key="1">
    <source>
        <dbReference type="EMBL" id="GMS91833.1"/>
    </source>
</evidence>
<feature type="non-terminal residue" evidence="1">
    <location>
        <position position="72"/>
    </location>
</feature>
<reference evidence="1" key="1">
    <citation type="submission" date="2023-10" db="EMBL/GenBank/DDBJ databases">
        <title>Genome assembly of Pristionchus species.</title>
        <authorList>
            <person name="Yoshida K."/>
            <person name="Sommer R.J."/>
        </authorList>
    </citation>
    <scope>NUCLEOTIDE SEQUENCE</scope>
    <source>
        <strain evidence="1">RS0144</strain>
    </source>
</reference>
<organism evidence="1 2">
    <name type="scientific">Pristionchus entomophagus</name>
    <dbReference type="NCBI Taxonomy" id="358040"/>
    <lineage>
        <taxon>Eukaryota</taxon>
        <taxon>Metazoa</taxon>
        <taxon>Ecdysozoa</taxon>
        <taxon>Nematoda</taxon>
        <taxon>Chromadorea</taxon>
        <taxon>Rhabditida</taxon>
        <taxon>Rhabditina</taxon>
        <taxon>Diplogasteromorpha</taxon>
        <taxon>Diplogasteroidea</taxon>
        <taxon>Neodiplogasteridae</taxon>
        <taxon>Pristionchus</taxon>
    </lineage>
</organism>
<comment type="caution">
    <text evidence="1">The sequence shown here is derived from an EMBL/GenBank/DDBJ whole genome shotgun (WGS) entry which is preliminary data.</text>
</comment>
<name>A0AAV5T9C2_9BILA</name>